<dbReference type="EMBL" id="CAICTM010000486">
    <property type="protein sequence ID" value="CAB9511483.1"/>
    <property type="molecule type" value="Genomic_DNA"/>
</dbReference>
<keyword evidence="4" id="KW-1185">Reference proteome</keyword>
<dbReference type="AlphaFoldDB" id="A0A9N8HI91"/>
<dbReference type="OrthoDB" id="48129at2759"/>
<proteinExistence type="predicted"/>
<feature type="region of interest" description="Disordered" evidence="1">
    <location>
        <begin position="94"/>
        <end position="116"/>
    </location>
</feature>
<keyword evidence="2" id="KW-0812">Transmembrane</keyword>
<accession>A0A9N8HI91</accession>
<evidence type="ECO:0000256" key="2">
    <source>
        <dbReference type="SAM" id="Phobius"/>
    </source>
</evidence>
<comment type="caution">
    <text evidence="3">The sequence shown here is derived from an EMBL/GenBank/DDBJ whole genome shotgun (WGS) entry which is preliminary data.</text>
</comment>
<name>A0A9N8HI91_9STRA</name>
<feature type="transmembrane region" description="Helical" evidence="2">
    <location>
        <begin position="32"/>
        <end position="53"/>
    </location>
</feature>
<evidence type="ECO:0000313" key="3">
    <source>
        <dbReference type="EMBL" id="CAB9511483.1"/>
    </source>
</evidence>
<keyword evidence="2" id="KW-0472">Membrane</keyword>
<gene>
    <name evidence="3" type="ORF">SEMRO_487_G152820.1</name>
</gene>
<reference evidence="3" key="1">
    <citation type="submission" date="2020-06" db="EMBL/GenBank/DDBJ databases">
        <authorList>
            <consortium name="Plant Systems Biology data submission"/>
        </authorList>
    </citation>
    <scope>NUCLEOTIDE SEQUENCE</scope>
    <source>
        <strain evidence="3">D6</strain>
    </source>
</reference>
<organism evidence="3 4">
    <name type="scientific">Seminavis robusta</name>
    <dbReference type="NCBI Taxonomy" id="568900"/>
    <lineage>
        <taxon>Eukaryota</taxon>
        <taxon>Sar</taxon>
        <taxon>Stramenopiles</taxon>
        <taxon>Ochrophyta</taxon>
        <taxon>Bacillariophyta</taxon>
        <taxon>Bacillariophyceae</taxon>
        <taxon>Bacillariophycidae</taxon>
        <taxon>Naviculales</taxon>
        <taxon>Naviculaceae</taxon>
        <taxon>Seminavis</taxon>
    </lineage>
</organism>
<dbReference type="Proteomes" id="UP001153069">
    <property type="component" value="Unassembled WGS sequence"/>
</dbReference>
<evidence type="ECO:0000256" key="1">
    <source>
        <dbReference type="SAM" id="MobiDB-lite"/>
    </source>
</evidence>
<sequence>METGSSQAPVAEMKTSAAHELSSDCWDVAYDIHIPFDVLFMVPFSIVLGLVHTYHSHVYNNVDNIWLNSVGVIGGALVIHGLLWFASRGWMEPVTGKPSEDDDDETSEDEDTVGDQQDIAYEVWLRQAFACRSIGADA</sequence>
<evidence type="ECO:0000313" key="4">
    <source>
        <dbReference type="Proteomes" id="UP001153069"/>
    </source>
</evidence>
<keyword evidence="2" id="KW-1133">Transmembrane helix</keyword>
<protein>
    <submittedName>
        <fullName evidence="3">Uncharacterized protein</fullName>
    </submittedName>
</protein>
<feature type="transmembrane region" description="Helical" evidence="2">
    <location>
        <begin position="65"/>
        <end position="86"/>
    </location>
</feature>
<feature type="compositionally biased region" description="Acidic residues" evidence="1">
    <location>
        <begin position="100"/>
        <end position="113"/>
    </location>
</feature>